<accession>A0A0E3JAM7</accession>
<evidence type="ECO:0008006" key="3">
    <source>
        <dbReference type="Google" id="ProtNLM"/>
    </source>
</evidence>
<protein>
    <recommendedName>
        <fullName evidence="3">Ac117</fullName>
    </recommendedName>
</protein>
<dbReference type="EMBL" id="KJ701030">
    <property type="protein sequence ID" value="AJP07397.1"/>
    <property type="molecule type" value="Genomic_DNA"/>
</dbReference>
<gene>
    <name evidence="1" type="ORF">ORF-108</name>
</gene>
<sequence>MLQALKRLANNYSIMQLIVFVMHISNDEHLRQDEIYVKYLQHMDVYDAVMVCTGDCLAVCVSSAPIVLLSKNLKIIDYGDLSSIDSLCDKIYDIAEMYEQNQ</sequence>
<name>A0A0E3JAM7_9ABAC</name>
<evidence type="ECO:0000313" key="2">
    <source>
        <dbReference type="EMBL" id="AJP07532.1"/>
    </source>
</evidence>
<reference evidence="1" key="2">
    <citation type="journal article" date="2015" name="Genome Announc.">
        <title>Genomic Sequences of Five Helicoverpa armigera Nucleopolyhedrovirus Genotypes from Spain That Differ in Their Insecticidal Properties.</title>
        <authorList>
            <person name="Arrizubieta M."/>
            <person name="Simon O."/>
            <person name="Williams T."/>
            <person name="Caballero P."/>
        </authorList>
    </citation>
    <scope>NUCLEOTIDE SEQUENCE</scope>
    <source>
        <strain evidence="1">LB3</strain>
        <strain evidence="2">LB6</strain>
    </source>
</reference>
<proteinExistence type="predicted"/>
<organism evidence="1">
    <name type="scientific">Helicoverpa armigera nucleopolyhedrovirus</name>
    <dbReference type="NCBI Taxonomy" id="51313"/>
    <lineage>
        <taxon>Viruses</taxon>
        <taxon>Viruses incertae sedis</taxon>
        <taxon>Naldaviricetes</taxon>
        <taxon>Lefavirales</taxon>
        <taxon>Baculoviridae</taxon>
        <taxon>Alphabaculovirus</taxon>
        <taxon>Alphabaculovirus helarmigerae</taxon>
    </lineage>
</organism>
<dbReference type="EMBL" id="KJ701031">
    <property type="protein sequence ID" value="AJP07532.1"/>
    <property type="molecule type" value="Genomic_DNA"/>
</dbReference>
<reference evidence="2" key="1">
    <citation type="journal article" date="2015" name="Appl. Environ. Microbiol.">
        <title>A Novel Binary Mixture of Helicoverpa armigera Single Nucleopolyhedrovirus Genotypic Variants Has Improved Insecticidal Characteristics for Control of Cotton Bollworms.</title>
        <authorList>
            <person name="Arrizubieta M."/>
            <person name="Simon O."/>
            <person name="Williams T."/>
            <person name="Caballero P."/>
        </authorList>
    </citation>
    <scope>NUCLEOTIDE SEQUENCE</scope>
    <source>
        <strain evidence="2">LB6</strain>
    </source>
</reference>
<dbReference type="Pfam" id="PF07785">
    <property type="entry name" value="DUF1623"/>
    <property type="match status" value="1"/>
</dbReference>
<dbReference type="InterPro" id="IPR012428">
    <property type="entry name" value="AcMNPV_Orf117"/>
</dbReference>
<evidence type="ECO:0000313" key="1">
    <source>
        <dbReference type="EMBL" id="AJP07397.1"/>
    </source>
</evidence>